<comment type="catalytic activity">
    <reaction evidence="1 18">
        <text>(6R)-NADHX = (6S)-NADHX</text>
        <dbReference type="Rhea" id="RHEA:32215"/>
        <dbReference type="ChEBI" id="CHEBI:64074"/>
        <dbReference type="ChEBI" id="CHEBI:64075"/>
        <dbReference type="EC" id="5.1.99.6"/>
    </reaction>
</comment>
<feature type="binding site" evidence="17">
    <location>
        <position position="465"/>
    </location>
    <ligand>
        <name>(6S)-NADPHX</name>
        <dbReference type="ChEBI" id="CHEBI:64076"/>
    </ligand>
</feature>
<dbReference type="GO" id="GO:0052855">
    <property type="term" value="F:ADP-dependent NAD(P)H-hydrate dehydratase activity"/>
    <property type="evidence" value="ECO:0007669"/>
    <property type="project" value="UniProtKB-UniRule"/>
</dbReference>
<dbReference type="InterPro" id="IPR029056">
    <property type="entry name" value="Ribokinase-like"/>
</dbReference>
<dbReference type="InterPro" id="IPR000631">
    <property type="entry name" value="CARKD"/>
</dbReference>
<keyword evidence="6 17" id="KW-0547">Nucleotide-binding</keyword>
<evidence type="ECO:0000256" key="1">
    <source>
        <dbReference type="ARBA" id="ARBA00000013"/>
    </source>
</evidence>
<evidence type="ECO:0000259" key="20">
    <source>
        <dbReference type="PROSITE" id="PS51385"/>
    </source>
</evidence>
<dbReference type="GO" id="GO:0046496">
    <property type="term" value="P:nicotinamide nucleotide metabolic process"/>
    <property type="evidence" value="ECO:0007669"/>
    <property type="project" value="UniProtKB-UniRule"/>
</dbReference>
<comment type="similarity">
    <text evidence="3 18">In the N-terminal section; belongs to the NnrE/AIBP family.</text>
</comment>
<dbReference type="CDD" id="cd01171">
    <property type="entry name" value="YXKO-related"/>
    <property type="match status" value="1"/>
</dbReference>
<evidence type="ECO:0000256" key="3">
    <source>
        <dbReference type="ARBA" id="ARBA00006001"/>
    </source>
</evidence>
<evidence type="ECO:0000256" key="5">
    <source>
        <dbReference type="ARBA" id="ARBA00022723"/>
    </source>
</evidence>
<dbReference type="Gene3D" id="3.40.1190.20">
    <property type="match status" value="1"/>
</dbReference>
<evidence type="ECO:0000256" key="18">
    <source>
        <dbReference type="PIRNR" id="PIRNR017184"/>
    </source>
</evidence>
<keyword evidence="7 17" id="KW-0067">ATP-binding</keyword>
<comment type="function">
    <text evidence="14 18">Bifunctional enzyme that catalyzes the epimerization of the S- and R-forms of NAD(P)HX and the dehydration of the S-form of NAD(P)HX at the expense of ADP, which is converted to AMP. This allows the repair of both epimers of NAD(P)HX, a damaged form of NAD(P)H that is a result of enzymatic or heat-dependent hydration.</text>
</comment>
<dbReference type="HAMAP" id="MF_01965">
    <property type="entry name" value="NADHX_dehydratase"/>
    <property type="match status" value="1"/>
</dbReference>
<evidence type="ECO:0000256" key="10">
    <source>
        <dbReference type="ARBA" id="ARBA00023027"/>
    </source>
</evidence>
<evidence type="ECO:0000256" key="7">
    <source>
        <dbReference type="ARBA" id="ARBA00022840"/>
    </source>
</evidence>
<evidence type="ECO:0000256" key="17">
    <source>
        <dbReference type="HAMAP-Rule" id="MF_01965"/>
    </source>
</evidence>
<organism evidence="21 22">
    <name type="scientific">Actinomyces bowdenii</name>
    <dbReference type="NCBI Taxonomy" id="131109"/>
    <lineage>
        <taxon>Bacteria</taxon>
        <taxon>Bacillati</taxon>
        <taxon>Actinomycetota</taxon>
        <taxon>Actinomycetes</taxon>
        <taxon>Actinomycetales</taxon>
        <taxon>Actinomycetaceae</taxon>
        <taxon>Actinomyces</taxon>
    </lineage>
</organism>
<evidence type="ECO:0000256" key="2">
    <source>
        <dbReference type="ARBA" id="ARBA00000909"/>
    </source>
</evidence>
<reference evidence="21 22" key="1">
    <citation type="submission" date="2020-07" db="EMBL/GenBank/DDBJ databases">
        <title>MOT database genomes.</title>
        <authorList>
            <person name="Joseph S."/>
            <person name="Aduse-Opoku J."/>
            <person name="Hashim A."/>
            <person name="Wade W."/>
            <person name="Curtis M."/>
        </authorList>
    </citation>
    <scope>NUCLEOTIDE SEQUENCE [LARGE SCALE GENOMIC DNA]</scope>
    <source>
        <strain evidence="21 22">WMus004</strain>
    </source>
</reference>
<feature type="binding site" evidence="17">
    <location>
        <position position="464"/>
    </location>
    <ligand>
        <name>AMP</name>
        <dbReference type="ChEBI" id="CHEBI:456215"/>
    </ligand>
</feature>
<keyword evidence="5 18" id="KW-0479">Metal-binding</keyword>
<feature type="binding site" evidence="17">
    <location>
        <position position="277"/>
    </location>
    <ligand>
        <name>(6S)-NADPHX</name>
        <dbReference type="ChEBI" id="CHEBI:64076"/>
    </ligand>
</feature>
<dbReference type="SUPFAM" id="SSF53613">
    <property type="entry name" value="Ribokinase-like"/>
    <property type="match status" value="1"/>
</dbReference>
<dbReference type="InterPro" id="IPR036652">
    <property type="entry name" value="YjeF_N_dom_sf"/>
</dbReference>
<dbReference type="GO" id="GO:0046872">
    <property type="term" value="F:metal ion binding"/>
    <property type="evidence" value="ECO:0007669"/>
    <property type="project" value="UniProtKB-UniRule"/>
</dbReference>
<dbReference type="InterPro" id="IPR017953">
    <property type="entry name" value="Carbohydrate_kinase_pred_CS"/>
</dbReference>
<evidence type="ECO:0000256" key="8">
    <source>
        <dbReference type="ARBA" id="ARBA00022857"/>
    </source>
</evidence>
<accession>A0A853ELN3</accession>
<feature type="domain" description="YjeF C-terminal" evidence="19">
    <location>
        <begin position="242"/>
        <end position="538"/>
    </location>
</feature>
<dbReference type="GO" id="GO:0110051">
    <property type="term" value="P:metabolite repair"/>
    <property type="evidence" value="ECO:0007669"/>
    <property type="project" value="TreeGrafter"/>
</dbReference>
<comment type="similarity">
    <text evidence="17">Belongs to the NnrD/CARKD family.</text>
</comment>
<keyword evidence="11 18" id="KW-0413">Isomerase</keyword>
<comment type="cofactor">
    <cofactor evidence="18">
        <name>K(+)</name>
        <dbReference type="ChEBI" id="CHEBI:29103"/>
    </cofactor>
    <text evidence="18">Binds 1 potassium ion per subunit.</text>
</comment>
<evidence type="ECO:0000256" key="13">
    <source>
        <dbReference type="ARBA" id="ARBA00023268"/>
    </source>
</evidence>
<gene>
    <name evidence="17" type="primary">nnrD</name>
    <name evidence="21" type="ORF">HZZ05_06300</name>
</gene>
<dbReference type="SUPFAM" id="SSF64153">
    <property type="entry name" value="YjeF N-terminal domain-like"/>
    <property type="match status" value="1"/>
</dbReference>
<comment type="catalytic activity">
    <reaction evidence="2 18">
        <text>(6R)-NADPHX = (6S)-NADPHX</text>
        <dbReference type="Rhea" id="RHEA:32227"/>
        <dbReference type="ChEBI" id="CHEBI:64076"/>
        <dbReference type="ChEBI" id="CHEBI:64077"/>
        <dbReference type="EC" id="5.1.99.6"/>
    </reaction>
</comment>
<dbReference type="PROSITE" id="PS51385">
    <property type="entry name" value="YJEF_N"/>
    <property type="match status" value="1"/>
</dbReference>
<sequence length="542" mass="53182">MGAMSPTLAADAAWPAAAIAAAEAPLTAGTNRYMRAAAHAVTAAALDELRGHRAGAAGARVLALVGGGHNGADTLLAAAALARRGCAVSAALATDHPLPTALDRARDAGVRLAGDPREAVGAFLEAGGDLVLDGLTGIGATGGLRPRAAALIAPLLECTAGSAGATEPAGGRPFRVLAVDLPSGTGVDDGILPAPVLPADRTVTFTCLKAALCLPPACRLAGRVEVVDLGLPVPQGPPTVMRPARAGLALPAPGPEDHKYTRGVVGLWAGSRAYPGAGLLAASGAARAGAGMVRLHAPRRVEDLVLSARPEVVTAPGRCQAVVLGPGVDPADEPRAAELTAVLSSCLDDGGSPRAAGAPAVIDAGALPLLADLVARGARCGPQHLLTPHAGEAAAALSALAASARPHWDRARVEADPGRAALRLSGLTGATVVLKGSPTLIASPGHPLCSVPAGPGWVGTAGSGDVLAGILGARLAGAAVAWEAGALAPSAPDAVRVAATAVRLHALAGTLAADRQGVGTPIVAMDIAEAVPRAWAALLVES</sequence>
<comment type="catalytic activity">
    <reaction evidence="16 17 18">
        <text>(6S)-NADPHX + ADP = AMP + phosphate + NADPH + H(+)</text>
        <dbReference type="Rhea" id="RHEA:32235"/>
        <dbReference type="ChEBI" id="CHEBI:15378"/>
        <dbReference type="ChEBI" id="CHEBI:43474"/>
        <dbReference type="ChEBI" id="CHEBI:57783"/>
        <dbReference type="ChEBI" id="CHEBI:64076"/>
        <dbReference type="ChEBI" id="CHEBI:456215"/>
        <dbReference type="ChEBI" id="CHEBI:456216"/>
        <dbReference type="EC" id="4.2.1.136"/>
    </reaction>
</comment>
<comment type="catalytic activity">
    <reaction evidence="15 17 18">
        <text>(6S)-NADHX + ADP = AMP + phosphate + NADH + H(+)</text>
        <dbReference type="Rhea" id="RHEA:32223"/>
        <dbReference type="ChEBI" id="CHEBI:15378"/>
        <dbReference type="ChEBI" id="CHEBI:43474"/>
        <dbReference type="ChEBI" id="CHEBI:57945"/>
        <dbReference type="ChEBI" id="CHEBI:64074"/>
        <dbReference type="ChEBI" id="CHEBI:456215"/>
        <dbReference type="ChEBI" id="CHEBI:456216"/>
        <dbReference type="EC" id="4.2.1.136"/>
    </reaction>
</comment>
<dbReference type="Proteomes" id="UP000572528">
    <property type="component" value="Unassembled WGS sequence"/>
</dbReference>
<feature type="binding site" evidence="17">
    <location>
        <position position="327"/>
    </location>
    <ligand>
        <name>(6S)-NADPHX</name>
        <dbReference type="ChEBI" id="CHEBI:64076"/>
    </ligand>
</feature>
<keyword evidence="10 17" id="KW-0520">NAD</keyword>
<keyword evidence="13" id="KW-0511">Multifunctional enzyme</keyword>
<evidence type="ECO:0000256" key="4">
    <source>
        <dbReference type="ARBA" id="ARBA00009524"/>
    </source>
</evidence>
<evidence type="ECO:0000256" key="6">
    <source>
        <dbReference type="ARBA" id="ARBA00022741"/>
    </source>
</evidence>
<dbReference type="GO" id="GO:0005524">
    <property type="term" value="F:ATP binding"/>
    <property type="evidence" value="ECO:0007669"/>
    <property type="project" value="UniProtKB-UniRule"/>
</dbReference>
<dbReference type="AlphaFoldDB" id="A0A853ELN3"/>
<dbReference type="Pfam" id="PF03853">
    <property type="entry name" value="YjeF_N"/>
    <property type="match status" value="1"/>
</dbReference>
<comment type="subunit">
    <text evidence="17">Homotetramer.</text>
</comment>
<keyword evidence="9 18" id="KW-0630">Potassium</keyword>
<name>A0A853ELN3_9ACTO</name>
<evidence type="ECO:0000256" key="9">
    <source>
        <dbReference type="ARBA" id="ARBA00022958"/>
    </source>
</evidence>
<evidence type="ECO:0000313" key="21">
    <source>
        <dbReference type="EMBL" id="NYS69132.1"/>
    </source>
</evidence>
<comment type="similarity">
    <text evidence="4 18">In the C-terminal section; belongs to the NnrD/CARKD family.</text>
</comment>
<dbReference type="PIRSF" id="PIRSF017184">
    <property type="entry name" value="Nnr"/>
    <property type="match status" value="1"/>
</dbReference>
<dbReference type="GO" id="GO:0052856">
    <property type="term" value="F:NAD(P)HX epimerase activity"/>
    <property type="evidence" value="ECO:0007669"/>
    <property type="project" value="UniProtKB-EC"/>
</dbReference>
<proteinExistence type="inferred from homology"/>
<evidence type="ECO:0000256" key="11">
    <source>
        <dbReference type="ARBA" id="ARBA00023235"/>
    </source>
</evidence>
<dbReference type="PROSITE" id="PS51383">
    <property type="entry name" value="YJEF_C_3"/>
    <property type="match status" value="1"/>
</dbReference>
<dbReference type="PANTHER" id="PTHR12592:SF0">
    <property type="entry name" value="ATP-DEPENDENT (S)-NAD(P)H-HYDRATE DEHYDRATASE"/>
    <property type="match status" value="1"/>
</dbReference>
<dbReference type="InterPro" id="IPR030677">
    <property type="entry name" value="Nnr"/>
</dbReference>
<evidence type="ECO:0000256" key="12">
    <source>
        <dbReference type="ARBA" id="ARBA00023239"/>
    </source>
</evidence>
<comment type="function">
    <text evidence="17">Catalyzes the dehydration of the S-form of NAD(P)HX at the expense of ADP, which is converted to AMP. Together with NAD(P)HX epimerase, which catalyzes the epimerization of the S- and R-forms, the enzyme allows the repair of both epimers of NAD(P)HX, a damaged form of NAD(P)H that is a result of enzymatic or heat-dependent hydration.</text>
</comment>
<evidence type="ECO:0000259" key="19">
    <source>
        <dbReference type="PROSITE" id="PS51383"/>
    </source>
</evidence>
<feature type="domain" description="YjeF N-terminal" evidence="20">
    <location>
        <begin position="7"/>
        <end position="237"/>
    </location>
</feature>
<evidence type="ECO:0000256" key="15">
    <source>
        <dbReference type="ARBA" id="ARBA00048238"/>
    </source>
</evidence>
<evidence type="ECO:0000256" key="14">
    <source>
        <dbReference type="ARBA" id="ARBA00025153"/>
    </source>
</evidence>
<evidence type="ECO:0000313" key="22">
    <source>
        <dbReference type="Proteomes" id="UP000572528"/>
    </source>
</evidence>
<evidence type="ECO:0000256" key="16">
    <source>
        <dbReference type="ARBA" id="ARBA00049209"/>
    </source>
</evidence>
<dbReference type="PANTHER" id="PTHR12592">
    <property type="entry name" value="ATP-DEPENDENT (S)-NAD(P)H-HYDRATE DEHYDRATASE FAMILY MEMBER"/>
    <property type="match status" value="1"/>
</dbReference>
<dbReference type="Gene3D" id="3.40.50.10260">
    <property type="entry name" value="YjeF N-terminal domain"/>
    <property type="match status" value="1"/>
</dbReference>
<dbReference type="PROSITE" id="PS01050">
    <property type="entry name" value="YJEF_C_2"/>
    <property type="match status" value="1"/>
</dbReference>
<dbReference type="Pfam" id="PF01256">
    <property type="entry name" value="Carb_kinase"/>
    <property type="match status" value="1"/>
</dbReference>
<keyword evidence="12 17" id="KW-0456">Lyase</keyword>
<dbReference type="EC" id="4.2.1.136" evidence="17"/>
<feature type="binding site" evidence="17">
    <location>
        <position position="389"/>
    </location>
    <ligand>
        <name>(6S)-NADPHX</name>
        <dbReference type="ChEBI" id="CHEBI:64076"/>
    </ligand>
</feature>
<dbReference type="EMBL" id="JACBXV010000067">
    <property type="protein sequence ID" value="NYS69132.1"/>
    <property type="molecule type" value="Genomic_DNA"/>
</dbReference>
<dbReference type="InterPro" id="IPR004443">
    <property type="entry name" value="YjeF_N_dom"/>
</dbReference>
<keyword evidence="8 17" id="KW-0521">NADP</keyword>
<protein>
    <recommendedName>
        <fullName evidence="17">ADP-dependent (S)-NAD(P)H-hydrate dehydratase</fullName>
        <ecNumber evidence="17">4.2.1.136</ecNumber>
    </recommendedName>
    <alternativeName>
        <fullName evidence="17">ADP-dependent NAD(P)HX dehydratase</fullName>
    </alternativeName>
</protein>
<comment type="caution">
    <text evidence="21">The sequence shown here is derived from an EMBL/GenBank/DDBJ whole genome shotgun (WGS) entry which is preliminary data.</text>
</comment>
<comment type="cofactor">
    <cofactor evidence="17">
        <name>Mg(2+)</name>
        <dbReference type="ChEBI" id="CHEBI:18420"/>
    </cofactor>
</comment>
<feature type="binding site" evidence="17">
    <location>
        <begin position="435"/>
        <end position="439"/>
    </location>
    <ligand>
        <name>AMP</name>
        <dbReference type="ChEBI" id="CHEBI:456215"/>
    </ligand>
</feature>